<reference evidence="1 2" key="1">
    <citation type="journal article" date="2018" name="PLoS Genet.">
        <title>Population sequencing reveals clonal diversity and ancestral inbreeding in the grapevine cultivar Chardonnay.</title>
        <authorList>
            <person name="Roach M.J."/>
            <person name="Johnson D.L."/>
            <person name="Bohlmann J."/>
            <person name="van Vuuren H.J."/>
            <person name="Jones S.J."/>
            <person name="Pretorius I.S."/>
            <person name="Schmidt S.A."/>
            <person name="Borneman A.R."/>
        </authorList>
    </citation>
    <scope>NUCLEOTIDE SEQUENCE [LARGE SCALE GENOMIC DNA]</scope>
    <source>
        <strain evidence="2">cv. Chardonnay</strain>
        <tissue evidence="1">Leaf</tissue>
    </source>
</reference>
<dbReference type="EMBL" id="QGNW01001499">
    <property type="protein sequence ID" value="RVW38940.1"/>
    <property type="molecule type" value="Genomic_DNA"/>
</dbReference>
<protein>
    <submittedName>
        <fullName evidence="1">Uncharacterized protein</fullName>
    </submittedName>
</protein>
<sequence>MDIILQIFKQGISPDTSFFESLTKESPALMDDLFRQVDNFNGASIVSLGDVILPVQVGPITLNVRFSIVEGLITIQHYYGTAGQVDLLGSQLAADQCYQIVDSTSGNKMLSFLYAFSGYHQIPMFHPDQEKSAFITPHGLYCYNAMSFRLKKAGVTYQRMMTKIFKPLMGRTMECATTELSISEHKLISKHGWLSHPTWSEALDLARDAGNNHGGGVGTTHIVLEPLGLRYEMTVMPLEWVLGHDRHIGMARSRRKKIVVEVVSEVGAMGGWF</sequence>
<dbReference type="PANTHER" id="PTHR24559:SF444">
    <property type="entry name" value="REVERSE TRANSCRIPTASE DOMAIN-CONTAINING PROTEIN"/>
    <property type="match status" value="1"/>
</dbReference>
<organism evidence="1 2">
    <name type="scientific">Vitis vinifera</name>
    <name type="common">Grape</name>
    <dbReference type="NCBI Taxonomy" id="29760"/>
    <lineage>
        <taxon>Eukaryota</taxon>
        <taxon>Viridiplantae</taxon>
        <taxon>Streptophyta</taxon>
        <taxon>Embryophyta</taxon>
        <taxon>Tracheophyta</taxon>
        <taxon>Spermatophyta</taxon>
        <taxon>Magnoliopsida</taxon>
        <taxon>eudicotyledons</taxon>
        <taxon>Gunneridae</taxon>
        <taxon>Pentapetalae</taxon>
        <taxon>rosids</taxon>
        <taxon>Vitales</taxon>
        <taxon>Vitaceae</taxon>
        <taxon>Viteae</taxon>
        <taxon>Vitis</taxon>
    </lineage>
</organism>
<gene>
    <name evidence="1" type="ORF">CK203_073590</name>
</gene>
<dbReference type="InterPro" id="IPR043502">
    <property type="entry name" value="DNA/RNA_pol_sf"/>
</dbReference>
<dbReference type="PANTHER" id="PTHR24559">
    <property type="entry name" value="TRANSPOSON TY3-I GAG-POL POLYPROTEIN"/>
    <property type="match status" value="1"/>
</dbReference>
<comment type="caution">
    <text evidence="1">The sequence shown here is derived from an EMBL/GenBank/DDBJ whole genome shotgun (WGS) entry which is preliminary data.</text>
</comment>
<dbReference type="Proteomes" id="UP000288805">
    <property type="component" value="Unassembled WGS sequence"/>
</dbReference>
<dbReference type="SUPFAM" id="SSF56672">
    <property type="entry name" value="DNA/RNA polymerases"/>
    <property type="match status" value="1"/>
</dbReference>
<name>A0A438DU67_VITVI</name>
<evidence type="ECO:0000313" key="1">
    <source>
        <dbReference type="EMBL" id="RVW38940.1"/>
    </source>
</evidence>
<proteinExistence type="predicted"/>
<dbReference type="AlphaFoldDB" id="A0A438DU67"/>
<dbReference type="InterPro" id="IPR043128">
    <property type="entry name" value="Rev_trsase/Diguanyl_cyclase"/>
</dbReference>
<accession>A0A438DU67</accession>
<dbReference type="Gene3D" id="3.30.70.270">
    <property type="match status" value="1"/>
</dbReference>
<dbReference type="Gene3D" id="3.10.10.10">
    <property type="entry name" value="HIV Type 1 Reverse Transcriptase, subunit A, domain 1"/>
    <property type="match status" value="1"/>
</dbReference>
<evidence type="ECO:0000313" key="2">
    <source>
        <dbReference type="Proteomes" id="UP000288805"/>
    </source>
</evidence>
<dbReference type="InterPro" id="IPR053134">
    <property type="entry name" value="RNA-dir_DNA_polymerase"/>
</dbReference>